<dbReference type="Pfam" id="PF14943">
    <property type="entry name" value="MRP-S26"/>
    <property type="match status" value="1"/>
</dbReference>
<evidence type="ECO:0000256" key="8">
    <source>
        <dbReference type="ARBA" id="ARBA00035344"/>
    </source>
</evidence>
<evidence type="ECO:0000256" key="1">
    <source>
        <dbReference type="ARBA" id="ARBA00004173"/>
    </source>
</evidence>
<dbReference type="InterPro" id="IPR026140">
    <property type="entry name" value="Ribosomal_mS26"/>
</dbReference>
<keyword evidence="6" id="KW-0687">Ribonucleoprotein</keyword>
<keyword evidence="9" id="KW-0175">Coiled coil</keyword>
<organism evidence="10 11">
    <name type="scientific">Elysia crispata</name>
    <name type="common">lettuce slug</name>
    <dbReference type="NCBI Taxonomy" id="231223"/>
    <lineage>
        <taxon>Eukaryota</taxon>
        <taxon>Metazoa</taxon>
        <taxon>Spiralia</taxon>
        <taxon>Lophotrochozoa</taxon>
        <taxon>Mollusca</taxon>
        <taxon>Gastropoda</taxon>
        <taxon>Heterobranchia</taxon>
        <taxon>Euthyneura</taxon>
        <taxon>Panpulmonata</taxon>
        <taxon>Sacoglossa</taxon>
        <taxon>Placobranchoidea</taxon>
        <taxon>Plakobranchidae</taxon>
        <taxon>Elysia</taxon>
    </lineage>
</organism>
<evidence type="ECO:0000256" key="3">
    <source>
        <dbReference type="ARBA" id="ARBA00022946"/>
    </source>
</evidence>
<proteinExistence type="inferred from homology"/>
<dbReference type="AlphaFoldDB" id="A0AAE1E2F9"/>
<keyword evidence="4" id="KW-0689">Ribosomal protein</keyword>
<evidence type="ECO:0000256" key="4">
    <source>
        <dbReference type="ARBA" id="ARBA00022980"/>
    </source>
</evidence>
<evidence type="ECO:0000313" key="11">
    <source>
        <dbReference type="Proteomes" id="UP001283361"/>
    </source>
</evidence>
<sequence length="209" mass="24563">MFCPLRNLIKSSIAQRILLENNIKKPPMVNSVRFRKPRWLPIAKSKEFYVRKPTPVIPEEAEELYMRYSKYRADVASIRLFLKEQLSQKSVNFMEKQGKDDAADFKLMEEQVKDYNNEVAAFRQERQKQEVQAEQERIEKVVQKQQEERLKRTLEAEKKLERIKAASFIHPNDLDQAIEIMLDSRADYNFAVTNSGEVIPGRICLQTAL</sequence>
<gene>
    <name evidence="10" type="ORF">RRG08_010516</name>
</gene>
<dbReference type="Proteomes" id="UP001283361">
    <property type="component" value="Unassembled WGS sequence"/>
</dbReference>
<evidence type="ECO:0000256" key="2">
    <source>
        <dbReference type="ARBA" id="ARBA00009672"/>
    </source>
</evidence>
<comment type="subcellular location">
    <subcellularLocation>
        <location evidence="1">Mitochondrion</location>
    </subcellularLocation>
</comment>
<name>A0AAE1E2F9_9GAST</name>
<dbReference type="EMBL" id="JAWDGP010001486">
    <property type="protein sequence ID" value="KAK3791115.1"/>
    <property type="molecule type" value="Genomic_DNA"/>
</dbReference>
<dbReference type="PANTHER" id="PTHR21035">
    <property type="entry name" value="28S RIBOSOMAL PROTEIN S26, MITOCHONDRIAL"/>
    <property type="match status" value="1"/>
</dbReference>
<dbReference type="PANTHER" id="PTHR21035:SF2">
    <property type="entry name" value="SMALL RIBOSOMAL SUBUNIT PROTEIN MS26"/>
    <property type="match status" value="1"/>
</dbReference>
<keyword evidence="3" id="KW-0809">Transit peptide</keyword>
<evidence type="ECO:0000256" key="6">
    <source>
        <dbReference type="ARBA" id="ARBA00023274"/>
    </source>
</evidence>
<accession>A0AAE1E2F9</accession>
<evidence type="ECO:0000256" key="5">
    <source>
        <dbReference type="ARBA" id="ARBA00023128"/>
    </source>
</evidence>
<comment type="similarity">
    <text evidence="2">Belongs to the mitochondrion-specific ribosomal protein mS26 family.</text>
</comment>
<feature type="coiled-coil region" evidence="9">
    <location>
        <begin position="105"/>
        <end position="164"/>
    </location>
</feature>
<evidence type="ECO:0000313" key="10">
    <source>
        <dbReference type="EMBL" id="KAK3791115.1"/>
    </source>
</evidence>
<keyword evidence="11" id="KW-1185">Reference proteome</keyword>
<protein>
    <recommendedName>
        <fullName evidence="7">Small ribosomal subunit protein mS26</fullName>
    </recommendedName>
    <alternativeName>
        <fullName evidence="8">28S ribosomal protein S26, mitochondrial</fullName>
    </alternativeName>
</protein>
<evidence type="ECO:0000256" key="7">
    <source>
        <dbReference type="ARBA" id="ARBA00035138"/>
    </source>
</evidence>
<dbReference type="GO" id="GO:0005763">
    <property type="term" value="C:mitochondrial small ribosomal subunit"/>
    <property type="evidence" value="ECO:0007669"/>
    <property type="project" value="InterPro"/>
</dbReference>
<keyword evidence="5" id="KW-0496">Mitochondrion</keyword>
<reference evidence="10" key="1">
    <citation type="journal article" date="2023" name="G3 (Bethesda)">
        <title>A reference genome for the long-term kleptoplast-retaining sea slug Elysia crispata morphotype clarki.</title>
        <authorList>
            <person name="Eastman K.E."/>
            <person name="Pendleton A.L."/>
            <person name="Shaikh M.A."/>
            <person name="Suttiyut T."/>
            <person name="Ogas R."/>
            <person name="Tomko P."/>
            <person name="Gavelis G."/>
            <person name="Widhalm J.R."/>
            <person name="Wisecaver J.H."/>
        </authorList>
    </citation>
    <scope>NUCLEOTIDE SEQUENCE</scope>
    <source>
        <strain evidence="10">ECLA1</strain>
    </source>
</reference>
<evidence type="ECO:0000256" key="9">
    <source>
        <dbReference type="SAM" id="Coils"/>
    </source>
</evidence>
<comment type="caution">
    <text evidence="10">The sequence shown here is derived from an EMBL/GenBank/DDBJ whole genome shotgun (WGS) entry which is preliminary data.</text>
</comment>